<feature type="non-terminal residue" evidence="2">
    <location>
        <position position="63"/>
    </location>
</feature>
<evidence type="ECO:0000313" key="2">
    <source>
        <dbReference type="EMBL" id="MCI62699.1"/>
    </source>
</evidence>
<sequence>MPQDTTNKPVVEQPKSKLVPTSSKKTKGKTELSTGASTASTVAKEKQPLEPGKQDKAKKKKRS</sequence>
<keyword evidence="3" id="KW-1185">Reference proteome</keyword>
<evidence type="ECO:0000256" key="1">
    <source>
        <dbReference type="SAM" id="MobiDB-lite"/>
    </source>
</evidence>
<dbReference type="Proteomes" id="UP000265520">
    <property type="component" value="Unassembled WGS sequence"/>
</dbReference>
<feature type="compositionally biased region" description="Basic and acidic residues" evidence="1">
    <location>
        <begin position="43"/>
        <end position="55"/>
    </location>
</feature>
<name>A0A392TNG2_9FABA</name>
<feature type="compositionally biased region" description="Polar residues" evidence="1">
    <location>
        <begin position="31"/>
        <end position="41"/>
    </location>
</feature>
<reference evidence="2 3" key="1">
    <citation type="journal article" date="2018" name="Front. Plant Sci.">
        <title>Red Clover (Trifolium pratense) and Zigzag Clover (T. medium) - A Picture of Genomic Similarities and Differences.</title>
        <authorList>
            <person name="Dluhosova J."/>
            <person name="Istvanek J."/>
            <person name="Nedelnik J."/>
            <person name="Repkova J."/>
        </authorList>
    </citation>
    <scope>NUCLEOTIDE SEQUENCE [LARGE SCALE GENOMIC DNA]</scope>
    <source>
        <strain evidence="3">cv. 10/8</strain>
        <tissue evidence="2">Leaf</tissue>
    </source>
</reference>
<organism evidence="2 3">
    <name type="scientific">Trifolium medium</name>
    <dbReference type="NCBI Taxonomy" id="97028"/>
    <lineage>
        <taxon>Eukaryota</taxon>
        <taxon>Viridiplantae</taxon>
        <taxon>Streptophyta</taxon>
        <taxon>Embryophyta</taxon>
        <taxon>Tracheophyta</taxon>
        <taxon>Spermatophyta</taxon>
        <taxon>Magnoliopsida</taxon>
        <taxon>eudicotyledons</taxon>
        <taxon>Gunneridae</taxon>
        <taxon>Pentapetalae</taxon>
        <taxon>rosids</taxon>
        <taxon>fabids</taxon>
        <taxon>Fabales</taxon>
        <taxon>Fabaceae</taxon>
        <taxon>Papilionoideae</taxon>
        <taxon>50 kb inversion clade</taxon>
        <taxon>NPAAA clade</taxon>
        <taxon>Hologalegina</taxon>
        <taxon>IRL clade</taxon>
        <taxon>Trifolieae</taxon>
        <taxon>Trifolium</taxon>
    </lineage>
</organism>
<evidence type="ECO:0000313" key="3">
    <source>
        <dbReference type="Proteomes" id="UP000265520"/>
    </source>
</evidence>
<comment type="caution">
    <text evidence="2">The sequence shown here is derived from an EMBL/GenBank/DDBJ whole genome shotgun (WGS) entry which is preliminary data.</text>
</comment>
<feature type="region of interest" description="Disordered" evidence="1">
    <location>
        <begin position="1"/>
        <end position="63"/>
    </location>
</feature>
<dbReference type="AlphaFoldDB" id="A0A392TNG2"/>
<accession>A0A392TNG2</accession>
<protein>
    <submittedName>
        <fullName evidence="2">Uncharacterized protein</fullName>
    </submittedName>
</protein>
<proteinExistence type="predicted"/>
<dbReference type="EMBL" id="LXQA010623594">
    <property type="protein sequence ID" value="MCI62699.1"/>
    <property type="molecule type" value="Genomic_DNA"/>
</dbReference>